<keyword evidence="8" id="KW-1185">Reference proteome</keyword>
<dbReference type="PRINTS" id="PR00455">
    <property type="entry name" value="HTHTETR"/>
</dbReference>
<dbReference type="PANTHER" id="PTHR30055">
    <property type="entry name" value="HTH-TYPE TRANSCRIPTIONAL REGULATOR RUTR"/>
    <property type="match status" value="1"/>
</dbReference>
<feature type="region of interest" description="Disordered" evidence="5">
    <location>
        <begin position="1"/>
        <end position="20"/>
    </location>
</feature>
<dbReference type="EMBL" id="BAAAQK010000025">
    <property type="protein sequence ID" value="GAA1871893.1"/>
    <property type="molecule type" value="Genomic_DNA"/>
</dbReference>
<dbReference type="PROSITE" id="PS50977">
    <property type="entry name" value="HTH_TETR_2"/>
    <property type="match status" value="1"/>
</dbReference>
<evidence type="ECO:0000256" key="1">
    <source>
        <dbReference type="ARBA" id="ARBA00023015"/>
    </source>
</evidence>
<evidence type="ECO:0000256" key="2">
    <source>
        <dbReference type="ARBA" id="ARBA00023125"/>
    </source>
</evidence>
<dbReference type="RefSeq" id="WP_344424906.1">
    <property type="nucleotide sequence ID" value="NZ_BAAAQK010000025.1"/>
</dbReference>
<dbReference type="InterPro" id="IPR009057">
    <property type="entry name" value="Homeodomain-like_sf"/>
</dbReference>
<keyword evidence="1" id="KW-0805">Transcription regulation</keyword>
<name>A0ABN2NNL6_9PSEU</name>
<dbReference type="InterPro" id="IPR001647">
    <property type="entry name" value="HTH_TetR"/>
</dbReference>
<protein>
    <submittedName>
        <fullName evidence="7">TetR family transcriptional regulator</fullName>
    </submittedName>
</protein>
<feature type="domain" description="HTH tetR-type" evidence="6">
    <location>
        <begin position="21"/>
        <end position="81"/>
    </location>
</feature>
<sequence length="209" mass="22990">MNQSARRGQEQTEGIRSRARRAVRAETTEVAVDLFLRNGFDATTIEEIAAAAGMSRSTFFRYFGSKEDAVLGELADYGERVLAALCERPEDEQPWTSLRQALEPVLPLPADASPEVAAQAVRRSRLFIETPSLRARHFEKTLTWQGILRPEVARRLRCGTEDPRPAALIACVLACLDAALEAWTRCDGSVPLRELLDAAADAVGPRGRG</sequence>
<keyword evidence="3" id="KW-0804">Transcription</keyword>
<evidence type="ECO:0000256" key="3">
    <source>
        <dbReference type="ARBA" id="ARBA00023163"/>
    </source>
</evidence>
<keyword evidence="2 4" id="KW-0238">DNA-binding</keyword>
<comment type="caution">
    <text evidence="7">The sequence shown here is derived from an EMBL/GenBank/DDBJ whole genome shotgun (WGS) entry which is preliminary data.</text>
</comment>
<reference evidence="7 8" key="1">
    <citation type="journal article" date="2019" name="Int. J. Syst. Evol. Microbiol.">
        <title>The Global Catalogue of Microorganisms (GCM) 10K type strain sequencing project: providing services to taxonomists for standard genome sequencing and annotation.</title>
        <authorList>
            <consortium name="The Broad Institute Genomics Platform"/>
            <consortium name="The Broad Institute Genome Sequencing Center for Infectious Disease"/>
            <person name="Wu L."/>
            <person name="Ma J."/>
        </authorList>
    </citation>
    <scope>NUCLEOTIDE SEQUENCE [LARGE SCALE GENOMIC DNA]</scope>
    <source>
        <strain evidence="7 8">JCM 16009</strain>
    </source>
</reference>
<feature type="compositionally biased region" description="Basic and acidic residues" evidence="5">
    <location>
        <begin position="7"/>
        <end position="16"/>
    </location>
</feature>
<dbReference type="InterPro" id="IPR050109">
    <property type="entry name" value="HTH-type_TetR-like_transc_reg"/>
</dbReference>
<dbReference type="Pfam" id="PF17754">
    <property type="entry name" value="TetR_C_14"/>
    <property type="match status" value="1"/>
</dbReference>
<dbReference type="PANTHER" id="PTHR30055:SF238">
    <property type="entry name" value="MYCOFACTOCIN BIOSYNTHESIS TRANSCRIPTIONAL REGULATOR MFTR-RELATED"/>
    <property type="match status" value="1"/>
</dbReference>
<dbReference type="Gene3D" id="1.10.10.60">
    <property type="entry name" value="Homeodomain-like"/>
    <property type="match status" value="1"/>
</dbReference>
<dbReference type="Pfam" id="PF00440">
    <property type="entry name" value="TetR_N"/>
    <property type="match status" value="1"/>
</dbReference>
<evidence type="ECO:0000313" key="8">
    <source>
        <dbReference type="Proteomes" id="UP001500449"/>
    </source>
</evidence>
<organism evidence="7 8">
    <name type="scientific">Pseudonocardia ailaonensis</name>
    <dbReference type="NCBI Taxonomy" id="367279"/>
    <lineage>
        <taxon>Bacteria</taxon>
        <taxon>Bacillati</taxon>
        <taxon>Actinomycetota</taxon>
        <taxon>Actinomycetes</taxon>
        <taxon>Pseudonocardiales</taxon>
        <taxon>Pseudonocardiaceae</taxon>
        <taxon>Pseudonocardia</taxon>
    </lineage>
</organism>
<evidence type="ECO:0000256" key="5">
    <source>
        <dbReference type="SAM" id="MobiDB-lite"/>
    </source>
</evidence>
<evidence type="ECO:0000256" key="4">
    <source>
        <dbReference type="PROSITE-ProRule" id="PRU00335"/>
    </source>
</evidence>
<feature type="DNA-binding region" description="H-T-H motif" evidence="4">
    <location>
        <begin position="44"/>
        <end position="63"/>
    </location>
</feature>
<dbReference type="InterPro" id="IPR041347">
    <property type="entry name" value="MftR_C"/>
</dbReference>
<dbReference type="Proteomes" id="UP001500449">
    <property type="component" value="Unassembled WGS sequence"/>
</dbReference>
<accession>A0ABN2NNL6</accession>
<dbReference type="SUPFAM" id="SSF46689">
    <property type="entry name" value="Homeodomain-like"/>
    <property type="match status" value="1"/>
</dbReference>
<gene>
    <name evidence="7" type="ORF">GCM10009836_60970</name>
</gene>
<dbReference type="Gene3D" id="1.10.357.10">
    <property type="entry name" value="Tetracycline Repressor, domain 2"/>
    <property type="match status" value="1"/>
</dbReference>
<evidence type="ECO:0000259" key="6">
    <source>
        <dbReference type="PROSITE" id="PS50977"/>
    </source>
</evidence>
<evidence type="ECO:0000313" key="7">
    <source>
        <dbReference type="EMBL" id="GAA1871893.1"/>
    </source>
</evidence>
<proteinExistence type="predicted"/>